<dbReference type="InterPro" id="IPR006153">
    <property type="entry name" value="Cation/H_exchanger_TM"/>
</dbReference>
<feature type="transmembrane region" description="Helical" evidence="10">
    <location>
        <begin position="227"/>
        <end position="249"/>
    </location>
</feature>
<evidence type="ECO:0008006" key="15">
    <source>
        <dbReference type="Google" id="ProtNLM"/>
    </source>
</evidence>
<keyword evidence="4 10" id="KW-0812">Transmembrane</keyword>
<keyword evidence="3" id="KW-0050">Antiport</keyword>
<dbReference type="GO" id="GO:1902600">
    <property type="term" value="P:proton transmembrane transport"/>
    <property type="evidence" value="ECO:0007669"/>
    <property type="project" value="InterPro"/>
</dbReference>
<keyword evidence="8 10" id="KW-0472">Membrane</keyword>
<evidence type="ECO:0000256" key="9">
    <source>
        <dbReference type="ARBA" id="ARBA00023201"/>
    </source>
</evidence>
<evidence type="ECO:0000256" key="8">
    <source>
        <dbReference type="ARBA" id="ARBA00023136"/>
    </source>
</evidence>
<keyword evidence="7" id="KW-0406">Ion transport</keyword>
<feature type="transmembrane region" description="Helical" evidence="10">
    <location>
        <begin position="168"/>
        <end position="188"/>
    </location>
</feature>
<evidence type="ECO:0000259" key="12">
    <source>
        <dbReference type="Pfam" id="PF00999"/>
    </source>
</evidence>
<comment type="subcellular location">
    <subcellularLocation>
        <location evidence="1">Membrane</location>
        <topology evidence="1">Multi-pass membrane protein</topology>
    </subcellularLocation>
</comment>
<dbReference type="RefSeq" id="WP_008481914.1">
    <property type="nucleotide sequence ID" value="NZ_CAGS01000726.1"/>
</dbReference>
<evidence type="ECO:0000259" key="11">
    <source>
        <dbReference type="Pfam" id="PF00582"/>
    </source>
</evidence>
<dbReference type="GO" id="GO:0006814">
    <property type="term" value="P:sodium ion transport"/>
    <property type="evidence" value="ECO:0007669"/>
    <property type="project" value="UniProtKB-KW"/>
</dbReference>
<feature type="transmembrane region" description="Helical" evidence="10">
    <location>
        <begin position="40"/>
        <end position="58"/>
    </location>
</feature>
<dbReference type="CDD" id="cd00293">
    <property type="entry name" value="USP-like"/>
    <property type="match status" value="1"/>
</dbReference>
<evidence type="ECO:0000256" key="2">
    <source>
        <dbReference type="ARBA" id="ARBA00022448"/>
    </source>
</evidence>
<proteinExistence type="predicted"/>
<dbReference type="InterPro" id="IPR006016">
    <property type="entry name" value="UspA"/>
</dbReference>
<feature type="transmembrane region" description="Helical" evidence="10">
    <location>
        <begin position="12"/>
        <end position="28"/>
    </location>
</feature>
<feature type="domain" description="Cation/H+ exchanger transmembrane" evidence="12">
    <location>
        <begin position="20"/>
        <end position="398"/>
    </location>
</feature>
<organism evidence="13 14">
    <name type="scientific">Nitrolancea hollandica Lb</name>
    <dbReference type="NCBI Taxonomy" id="1129897"/>
    <lineage>
        <taxon>Bacteria</taxon>
        <taxon>Pseudomonadati</taxon>
        <taxon>Thermomicrobiota</taxon>
        <taxon>Thermomicrobia</taxon>
        <taxon>Sphaerobacterales</taxon>
        <taxon>Sphaerobacterineae</taxon>
        <taxon>Sphaerobacteraceae</taxon>
        <taxon>Nitrolancea</taxon>
    </lineage>
</organism>
<comment type="caution">
    <text evidence="13">The sequence shown here is derived from an EMBL/GenBank/DDBJ whole genome shotgun (WGS) entry which is preliminary data.</text>
</comment>
<feature type="transmembrane region" description="Helical" evidence="10">
    <location>
        <begin position="379"/>
        <end position="401"/>
    </location>
</feature>
<gene>
    <name evidence="13" type="ORF">NITHO_90005</name>
</gene>
<evidence type="ECO:0000313" key="14">
    <source>
        <dbReference type="Proteomes" id="UP000004221"/>
    </source>
</evidence>
<feature type="transmembrane region" description="Helical" evidence="10">
    <location>
        <begin position="106"/>
        <end position="127"/>
    </location>
</feature>
<protein>
    <recommendedName>
        <fullName evidence="15">Sodium/hydrogen exchanger</fullName>
    </recommendedName>
</protein>
<dbReference type="GO" id="GO:0015297">
    <property type="term" value="F:antiporter activity"/>
    <property type="evidence" value="ECO:0007669"/>
    <property type="project" value="UniProtKB-KW"/>
</dbReference>
<accession>I4ENF8</accession>
<keyword evidence="14" id="KW-1185">Reference proteome</keyword>
<evidence type="ECO:0000256" key="1">
    <source>
        <dbReference type="ARBA" id="ARBA00004141"/>
    </source>
</evidence>
<dbReference type="PANTHER" id="PTHR43562:SF3">
    <property type="entry name" value="SODIUM ION_PROTON EXCHANGER (EUROFUNG)"/>
    <property type="match status" value="1"/>
</dbReference>
<sequence length="707" mass="75966">MISSLSEEQLLLTMVAVAVILLLARSAGELARRLGQPEVLGELLAGFLLGPSVFGALFPDAFQSLFLTDAVGLVLSGFSWVGAILLLLVSGLEVDLTILRAEVKPGTLAAAFAILPSLGAGVLFGRFALGIPLLNGFMLGIVLSVTAVGVLAKILMERDALRRRYAQVMLAAGVASEVLVWVLISFASSMRNGTLVTVGISILSILGFFLVMLTLGRRFTFWAMRRVTDLTGITYGQVSLVLVLTFLAAAVTQRLGLHALLGAFVFGVLLSRAPRATESLSESLQTMTAGLFAPIFFALAGMRVNMFQLGRPSAIGTVLLLLGVASLVKVGFSALGARLGGVPVWESLLVGVGLNLKGGTDVIVAILGTELGLFSNQTYTLYTMVAILTVLISPVLLRYLARKAPPGEEEQVRLAREEVERRAYMPRIERVLVPITPRLLPAMVSTVVERIARAKHEEGQIFDITELVVEPEKPQPAPADVQARQTLEAAGGLKEVELTQQRVEVGHEPVMAILDVVPGHALLAIGAHPPSPTRFTFGQFQDELIHRAPSHVLVVIGQTEIRDWSSVRHILVPTNGLEPAMAAGDLAAALAKSCDAELVVFHVVESELNPPYWRGRERDQVRDAAVNIVEKLAAIARRLGVRVSERVAEGRSPGEAILAELNREPYQLVILGGIDRGTDDRLFLGRTIQTVLTEGHTPAILLVSHVR</sequence>
<name>I4ENF8_9BACT</name>
<dbReference type="OrthoDB" id="9793589at2"/>
<dbReference type="Gene3D" id="1.20.1530.20">
    <property type="match status" value="1"/>
</dbReference>
<keyword evidence="5 10" id="KW-1133">Transmembrane helix</keyword>
<evidence type="ECO:0000256" key="7">
    <source>
        <dbReference type="ARBA" id="ARBA00023065"/>
    </source>
</evidence>
<evidence type="ECO:0000256" key="3">
    <source>
        <dbReference type="ARBA" id="ARBA00022449"/>
    </source>
</evidence>
<feature type="transmembrane region" description="Helical" evidence="10">
    <location>
        <begin position="314"/>
        <end position="335"/>
    </location>
</feature>
<evidence type="ECO:0000256" key="4">
    <source>
        <dbReference type="ARBA" id="ARBA00022692"/>
    </source>
</evidence>
<evidence type="ECO:0000313" key="13">
    <source>
        <dbReference type="EMBL" id="CCF86221.1"/>
    </source>
</evidence>
<evidence type="ECO:0000256" key="6">
    <source>
        <dbReference type="ARBA" id="ARBA00023053"/>
    </source>
</evidence>
<dbReference type="Proteomes" id="UP000004221">
    <property type="component" value="Unassembled WGS sequence"/>
</dbReference>
<dbReference type="EMBL" id="CAGS01000726">
    <property type="protein sequence ID" value="CCF86221.1"/>
    <property type="molecule type" value="Genomic_DNA"/>
</dbReference>
<dbReference type="InterPro" id="IPR038770">
    <property type="entry name" value="Na+/solute_symporter_sf"/>
</dbReference>
<feature type="transmembrane region" description="Helical" evidence="10">
    <location>
        <begin position="70"/>
        <end position="94"/>
    </location>
</feature>
<dbReference type="AlphaFoldDB" id="I4ENF8"/>
<keyword evidence="9" id="KW-0739">Sodium transport</keyword>
<feature type="transmembrane region" description="Helical" evidence="10">
    <location>
        <begin position="284"/>
        <end position="302"/>
    </location>
</feature>
<feature type="transmembrane region" description="Helical" evidence="10">
    <location>
        <begin position="194"/>
        <end position="215"/>
    </location>
</feature>
<evidence type="ECO:0000256" key="10">
    <source>
        <dbReference type="SAM" id="Phobius"/>
    </source>
</evidence>
<keyword evidence="6" id="KW-0915">Sodium</keyword>
<dbReference type="GO" id="GO:0016020">
    <property type="term" value="C:membrane"/>
    <property type="evidence" value="ECO:0007669"/>
    <property type="project" value="UniProtKB-SubCell"/>
</dbReference>
<keyword evidence="2" id="KW-0813">Transport</keyword>
<feature type="transmembrane region" description="Helical" evidence="10">
    <location>
        <begin position="133"/>
        <end position="156"/>
    </location>
</feature>
<feature type="domain" description="UspA" evidence="11">
    <location>
        <begin position="568"/>
        <end position="699"/>
    </location>
</feature>
<dbReference type="Gene3D" id="3.40.50.12370">
    <property type="match status" value="1"/>
</dbReference>
<dbReference type="Pfam" id="PF00999">
    <property type="entry name" value="Na_H_Exchanger"/>
    <property type="match status" value="1"/>
</dbReference>
<dbReference type="Pfam" id="PF00582">
    <property type="entry name" value="Usp"/>
    <property type="match status" value="1"/>
</dbReference>
<reference evidence="13 14" key="1">
    <citation type="journal article" date="2012" name="ISME J.">
        <title>Nitrification expanded: discovery, physiology and genomics of a nitrite-oxidizing bacterium from the phylum Chloroflexi.</title>
        <authorList>
            <person name="Sorokin D.Y."/>
            <person name="Lucker S."/>
            <person name="Vejmelkova D."/>
            <person name="Kostrikina N.A."/>
            <person name="Kleerebezem R."/>
            <person name="Rijpstra W.I."/>
            <person name="Damste J.S."/>
            <person name="Le Paslier D."/>
            <person name="Muyzer G."/>
            <person name="Wagner M."/>
            <person name="van Loosdrecht M.C."/>
            <person name="Daims H."/>
        </authorList>
    </citation>
    <scope>NUCLEOTIDE SEQUENCE [LARGE SCALE GENOMIC DNA]</scope>
    <source>
        <strain evidence="14">none</strain>
    </source>
</reference>
<dbReference type="SUPFAM" id="SSF52402">
    <property type="entry name" value="Adenine nucleotide alpha hydrolases-like"/>
    <property type="match status" value="1"/>
</dbReference>
<dbReference type="PANTHER" id="PTHR43562">
    <property type="entry name" value="NAPA-TYPE SODIUM/HYDROGEN ANTIPORTER"/>
    <property type="match status" value="1"/>
</dbReference>
<evidence type="ECO:0000256" key="5">
    <source>
        <dbReference type="ARBA" id="ARBA00022989"/>
    </source>
</evidence>